<dbReference type="EMBL" id="JWHT01000041">
    <property type="protein sequence ID" value="KIU22390.1"/>
    <property type="molecule type" value="Genomic_DNA"/>
</dbReference>
<sequence length="125" mass="14365">MALIATSILNVNNRFNNVLRKMRAGQTMSSIVREEGWATGVLLQMQTWYEFDHEDYMTDIRTLEAGGELRPMDSLTDACNLLMVYAATRRGDFDYKDTYYKMRQLNATSTDYRANVLATIGQVMD</sequence>
<evidence type="ECO:0000313" key="1">
    <source>
        <dbReference type="EMBL" id="KIU22390.1"/>
    </source>
</evidence>
<reference evidence="1 2" key="1">
    <citation type="journal article" date="2015" name="Microbiology (Mosc.)">
        <title>Genomics of the Weissella cibaria species with an examination of its metabolic traits.</title>
        <authorList>
            <person name="Lynch K.M."/>
            <person name="Lucid A."/>
            <person name="Arendt E.K."/>
            <person name="Sleator R.D."/>
            <person name="Lucey B."/>
            <person name="Coffey A."/>
        </authorList>
    </citation>
    <scope>NUCLEOTIDE SEQUENCE [LARGE SCALE GENOMIC DNA]</scope>
    <source>
        <strain evidence="1 2">AB3b</strain>
    </source>
</reference>
<proteinExistence type="predicted"/>
<protein>
    <submittedName>
        <fullName evidence="1">Uncharacterized protein</fullName>
    </submittedName>
</protein>
<dbReference type="RefSeq" id="WP_043941609.1">
    <property type="nucleotide sequence ID" value="NZ_JWHT01000041.1"/>
</dbReference>
<comment type="caution">
    <text evidence="1">The sequence shown here is derived from an EMBL/GenBank/DDBJ whole genome shotgun (WGS) entry which is preliminary data.</text>
</comment>
<name>A0A0D1LQL0_9LACO</name>
<dbReference type="Proteomes" id="UP000032289">
    <property type="component" value="Unassembled WGS sequence"/>
</dbReference>
<gene>
    <name evidence="1" type="ORF">ab3b_01785</name>
</gene>
<organism evidence="1 2">
    <name type="scientific">Weissella cibaria</name>
    <dbReference type="NCBI Taxonomy" id="137591"/>
    <lineage>
        <taxon>Bacteria</taxon>
        <taxon>Bacillati</taxon>
        <taxon>Bacillota</taxon>
        <taxon>Bacilli</taxon>
        <taxon>Lactobacillales</taxon>
        <taxon>Lactobacillaceae</taxon>
        <taxon>Weissella</taxon>
    </lineage>
</organism>
<dbReference type="AlphaFoldDB" id="A0A0D1LQL0"/>
<accession>A0A0D1LQL0</accession>
<dbReference type="PATRIC" id="fig|137591.24.peg.1732"/>
<evidence type="ECO:0000313" key="2">
    <source>
        <dbReference type="Proteomes" id="UP000032289"/>
    </source>
</evidence>